<dbReference type="AlphaFoldDB" id="A0A640VR04"/>
<dbReference type="RefSeq" id="WP_159975193.1">
    <property type="nucleotide sequence ID" value="NZ_BLIV01000002.1"/>
</dbReference>
<dbReference type="PROSITE" id="PS51318">
    <property type="entry name" value="TAT"/>
    <property type="match status" value="1"/>
</dbReference>
<dbReference type="Pfam" id="PF00496">
    <property type="entry name" value="SBP_bac_5"/>
    <property type="match status" value="1"/>
</dbReference>
<evidence type="ECO:0000256" key="4">
    <source>
        <dbReference type="ARBA" id="ARBA00022729"/>
    </source>
</evidence>
<organism evidence="7 8">
    <name type="scientific">Roseobacter cerasinus</name>
    <dbReference type="NCBI Taxonomy" id="2602289"/>
    <lineage>
        <taxon>Bacteria</taxon>
        <taxon>Pseudomonadati</taxon>
        <taxon>Pseudomonadota</taxon>
        <taxon>Alphaproteobacteria</taxon>
        <taxon>Rhodobacterales</taxon>
        <taxon>Roseobacteraceae</taxon>
        <taxon>Roseobacter</taxon>
    </lineage>
</organism>
<comment type="subcellular location">
    <subcellularLocation>
        <location evidence="1">Periplasm</location>
    </subcellularLocation>
</comment>
<dbReference type="PANTHER" id="PTHR30290">
    <property type="entry name" value="PERIPLASMIC BINDING COMPONENT OF ABC TRANSPORTER"/>
    <property type="match status" value="1"/>
</dbReference>
<keyword evidence="8" id="KW-1185">Reference proteome</keyword>
<proteinExistence type="inferred from homology"/>
<protein>
    <recommendedName>
        <fullName evidence="6">Solute-binding protein family 5 domain-containing protein</fullName>
    </recommendedName>
</protein>
<dbReference type="Gene3D" id="3.40.190.10">
    <property type="entry name" value="Periplasmic binding protein-like II"/>
    <property type="match status" value="1"/>
</dbReference>
<keyword evidence="3" id="KW-0813">Transport</keyword>
<dbReference type="InterPro" id="IPR039424">
    <property type="entry name" value="SBP_5"/>
</dbReference>
<accession>A0A640VR04</accession>
<keyword evidence="4 5" id="KW-0732">Signal</keyword>
<name>A0A640VR04_9RHOB</name>
<evidence type="ECO:0000256" key="5">
    <source>
        <dbReference type="SAM" id="SignalP"/>
    </source>
</evidence>
<comment type="similarity">
    <text evidence="2">Belongs to the bacterial solute-binding protein 5 family.</text>
</comment>
<dbReference type="PANTHER" id="PTHR30290:SF9">
    <property type="entry name" value="OLIGOPEPTIDE-BINDING PROTEIN APPA"/>
    <property type="match status" value="1"/>
</dbReference>
<evidence type="ECO:0000256" key="1">
    <source>
        <dbReference type="ARBA" id="ARBA00004418"/>
    </source>
</evidence>
<feature type="signal peptide" evidence="5">
    <location>
        <begin position="1"/>
        <end position="30"/>
    </location>
</feature>
<feature type="chain" id="PRO_5024882784" description="Solute-binding protein family 5 domain-containing protein" evidence="5">
    <location>
        <begin position="31"/>
        <end position="298"/>
    </location>
</feature>
<reference evidence="7 8" key="1">
    <citation type="submission" date="2019-12" db="EMBL/GenBank/DDBJ databases">
        <title>Roseobacter cerasinus sp. nov., isolated from seawater around aquaculture.</title>
        <authorList>
            <person name="Muramatsu S."/>
            <person name="Takabe Y."/>
            <person name="Mori K."/>
            <person name="Takaichi S."/>
            <person name="Hanada S."/>
        </authorList>
    </citation>
    <scope>NUCLEOTIDE SEQUENCE [LARGE SCALE GENOMIC DNA]</scope>
    <source>
        <strain evidence="7 8">AI77</strain>
    </source>
</reference>
<dbReference type="Proteomes" id="UP000436522">
    <property type="component" value="Unassembled WGS sequence"/>
</dbReference>
<evidence type="ECO:0000256" key="2">
    <source>
        <dbReference type="ARBA" id="ARBA00005695"/>
    </source>
</evidence>
<dbReference type="OrthoDB" id="9803988at2"/>
<evidence type="ECO:0000259" key="6">
    <source>
        <dbReference type="Pfam" id="PF00496"/>
    </source>
</evidence>
<comment type="caution">
    <text evidence="7">The sequence shown here is derived from an EMBL/GenBank/DDBJ whole genome shotgun (WGS) entry which is preliminary data.</text>
</comment>
<dbReference type="EMBL" id="BLIV01000002">
    <property type="protein sequence ID" value="GFE49315.1"/>
    <property type="molecule type" value="Genomic_DNA"/>
</dbReference>
<feature type="domain" description="Solute-binding protein family 5" evidence="6">
    <location>
        <begin position="84"/>
        <end position="256"/>
    </location>
</feature>
<evidence type="ECO:0000313" key="7">
    <source>
        <dbReference type="EMBL" id="GFE49315.1"/>
    </source>
</evidence>
<dbReference type="SUPFAM" id="SSF53850">
    <property type="entry name" value="Periplasmic binding protein-like II"/>
    <property type="match status" value="1"/>
</dbReference>
<dbReference type="InterPro" id="IPR000914">
    <property type="entry name" value="SBP_5_dom"/>
</dbReference>
<dbReference type="GO" id="GO:0015833">
    <property type="term" value="P:peptide transport"/>
    <property type="evidence" value="ECO:0007669"/>
    <property type="project" value="TreeGrafter"/>
</dbReference>
<dbReference type="InterPro" id="IPR006311">
    <property type="entry name" value="TAT_signal"/>
</dbReference>
<sequence length="298" mass="32222">MSRARRHIDRRGLFASGAAAALLAATGVSAGPQPKRGGRLRMALSGAARDDSFDGRATQGLFMQVAMSGLIFDTLTEVSADGTLRGELATAWHGSADARIWELELRRDVQFHNDAGFTAEDVVASLALHRETLLADVAAIDSIAPNRVRITLTAPDADFPYRLSAPQLVIYPAGTIAQAMAEGIGTGLYRLHRFLPGRQVIGQRVETHYKDDDAGWFDSVELVSIPSDQVRVEALREGFVDVADLADPGLVAGLDQLALLPDTRRLSSVAVRDVQIPTMIGTRAPLDNLRAAERWWMG</sequence>
<gene>
    <name evidence="7" type="ORF">So717_10680</name>
</gene>
<evidence type="ECO:0000256" key="3">
    <source>
        <dbReference type="ARBA" id="ARBA00022448"/>
    </source>
</evidence>
<dbReference type="GO" id="GO:1904680">
    <property type="term" value="F:peptide transmembrane transporter activity"/>
    <property type="evidence" value="ECO:0007669"/>
    <property type="project" value="TreeGrafter"/>
</dbReference>
<evidence type="ECO:0000313" key="8">
    <source>
        <dbReference type="Proteomes" id="UP000436522"/>
    </source>
</evidence>